<dbReference type="GO" id="GO:0006334">
    <property type="term" value="P:nucleosome assembly"/>
    <property type="evidence" value="ECO:0007669"/>
    <property type="project" value="InterPro"/>
</dbReference>
<dbReference type="STRING" id="1423351.A0A074SJJ2"/>
<comment type="similarity">
    <text evidence="1 2">Belongs to the nucleosome assembly protein (NAP) family.</text>
</comment>
<sequence length="283" mass="32333">MSKNNGKRRVDEEAVKEVASPLDLPELNEQQQKIVDAQTKLHERAEIAVDIATQKIMQPVYAARREAVKSLPRFWGTALGQHAQLAIYLAGQDDMKALSYLTDLWVEHDPVEPRAFTIIFEFSENPYFSDKTLKKEYKYVPSEGTPAPGTNVDANGVSDAQEAFDWELHITPQAIKINWKDDAHNLTKLSPRIVSPEDPTDIEELGSFFNWFEHERDVSEIGPTIVQDVFPQALQYYRGEGEMSRAMAESDEEMDSDDEDDEDDDDEEEIDLEEPRKKKAKRS</sequence>
<evidence type="ECO:0000313" key="5">
    <source>
        <dbReference type="Proteomes" id="UP000027456"/>
    </source>
</evidence>
<organism evidence="4 5">
    <name type="scientific">Rhizoctonia solani 123E</name>
    <dbReference type="NCBI Taxonomy" id="1423351"/>
    <lineage>
        <taxon>Eukaryota</taxon>
        <taxon>Fungi</taxon>
        <taxon>Dikarya</taxon>
        <taxon>Basidiomycota</taxon>
        <taxon>Agaricomycotina</taxon>
        <taxon>Agaricomycetes</taxon>
        <taxon>Cantharellales</taxon>
        <taxon>Ceratobasidiaceae</taxon>
        <taxon>Rhizoctonia</taxon>
    </lineage>
</organism>
<dbReference type="Gene3D" id="3.30.1120.90">
    <property type="entry name" value="Nucleosome assembly protein"/>
    <property type="match status" value="1"/>
</dbReference>
<dbReference type="OrthoDB" id="19419at2759"/>
<dbReference type="SUPFAM" id="SSF143113">
    <property type="entry name" value="NAP-like"/>
    <property type="match status" value="1"/>
</dbReference>
<dbReference type="PANTHER" id="PTHR11875">
    <property type="entry name" value="TESTIS-SPECIFIC Y-ENCODED PROTEIN"/>
    <property type="match status" value="1"/>
</dbReference>
<gene>
    <name evidence="4" type="ORF">V565_085290</name>
</gene>
<evidence type="ECO:0000256" key="2">
    <source>
        <dbReference type="RuleBase" id="RU003876"/>
    </source>
</evidence>
<dbReference type="AlphaFoldDB" id="A0A074SJJ2"/>
<dbReference type="GO" id="GO:0005634">
    <property type="term" value="C:nucleus"/>
    <property type="evidence" value="ECO:0007669"/>
    <property type="project" value="InterPro"/>
</dbReference>
<dbReference type="InterPro" id="IPR037231">
    <property type="entry name" value="NAP-like_sf"/>
</dbReference>
<name>A0A074SJJ2_9AGAM</name>
<feature type="compositionally biased region" description="Acidic residues" evidence="3">
    <location>
        <begin position="249"/>
        <end position="272"/>
    </location>
</feature>
<dbReference type="HOGENOM" id="CLU_079108_0_0_1"/>
<dbReference type="EMBL" id="AZST01000280">
    <property type="protein sequence ID" value="KEP50162.1"/>
    <property type="molecule type" value="Genomic_DNA"/>
</dbReference>
<evidence type="ECO:0000256" key="3">
    <source>
        <dbReference type="SAM" id="MobiDB-lite"/>
    </source>
</evidence>
<dbReference type="Proteomes" id="UP000027456">
    <property type="component" value="Unassembled WGS sequence"/>
</dbReference>
<evidence type="ECO:0000313" key="4">
    <source>
        <dbReference type="EMBL" id="KEP50162.1"/>
    </source>
</evidence>
<keyword evidence="5" id="KW-1185">Reference proteome</keyword>
<accession>A0A074SJJ2</accession>
<comment type="caution">
    <text evidence="4">The sequence shown here is derived from an EMBL/GenBank/DDBJ whole genome shotgun (WGS) entry which is preliminary data.</text>
</comment>
<feature type="region of interest" description="Disordered" evidence="3">
    <location>
        <begin position="240"/>
        <end position="283"/>
    </location>
</feature>
<protein>
    <submittedName>
        <fullName evidence="4">Nucleosome assembly protein</fullName>
    </submittedName>
</protein>
<proteinExistence type="inferred from homology"/>
<evidence type="ECO:0000256" key="1">
    <source>
        <dbReference type="ARBA" id="ARBA00009947"/>
    </source>
</evidence>
<reference evidence="4 5" key="1">
    <citation type="submission" date="2013-12" db="EMBL/GenBank/DDBJ databases">
        <authorList>
            <person name="Cubeta M."/>
            <person name="Pakala S."/>
            <person name="Fedorova N."/>
            <person name="Thomas E."/>
            <person name="Dean R."/>
            <person name="Jabaji S."/>
            <person name="Neate S."/>
            <person name="Toda T."/>
            <person name="Tavantzis S."/>
            <person name="Vilgalys R."/>
            <person name="Bharathan N."/>
            <person name="Pakala S."/>
            <person name="Losada L.S."/>
            <person name="Zafar N."/>
            <person name="Nierman W."/>
        </authorList>
    </citation>
    <scope>NUCLEOTIDE SEQUENCE [LARGE SCALE GENOMIC DNA]</scope>
    <source>
        <strain evidence="4 5">123E</strain>
    </source>
</reference>
<dbReference type="Pfam" id="PF00956">
    <property type="entry name" value="NAP"/>
    <property type="match status" value="1"/>
</dbReference>
<dbReference type="InterPro" id="IPR002164">
    <property type="entry name" value="NAP_family"/>
</dbReference>